<dbReference type="EMBL" id="FOAB01000005">
    <property type="protein sequence ID" value="SEL60356.1"/>
    <property type="molecule type" value="Genomic_DNA"/>
</dbReference>
<evidence type="ECO:0008006" key="4">
    <source>
        <dbReference type="Google" id="ProtNLM"/>
    </source>
</evidence>
<reference evidence="2 3" key="1">
    <citation type="submission" date="2016-10" db="EMBL/GenBank/DDBJ databases">
        <authorList>
            <person name="de Groot N.N."/>
        </authorList>
    </citation>
    <scope>NUCLEOTIDE SEQUENCE [LARGE SCALE GENOMIC DNA]</scope>
    <source>
        <strain evidence="2 3">DSM 25232</strain>
    </source>
</reference>
<dbReference type="STRING" id="1038014.SAMN04487910_2766"/>
<gene>
    <name evidence="2" type="ORF">SAMN04487910_2766</name>
</gene>
<feature type="chain" id="PRO_5011611010" description="Lipoprotein" evidence="1">
    <location>
        <begin position="23"/>
        <end position="205"/>
    </location>
</feature>
<dbReference type="AlphaFoldDB" id="A0A1H7RJE2"/>
<dbReference type="RefSeq" id="WP_091409493.1">
    <property type="nucleotide sequence ID" value="NZ_FOAB01000005.1"/>
</dbReference>
<dbReference type="PROSITE" id="PS51257">
    <property type="entry name" value="PROKAR_LIPOPROTEIN"/>
    <property type="match status" value="1"/>
</dbReference>
<protein>
    <recommendedName>
        <fullName evidence="4">Lipoprotein</fullName>
    </recommendedName>
</protein>
<evidence type="ECO:0000313" key="3">
    <source>
        <dbReference type="Proteomes" id="UP000198521"/>
    </source>
</evidence>
<evidence type="ECO:0000313" key="2">
    <source>
        <dbReference type="EMBL" id="SEL60356.1"/>
    </source>
</evidence>
<sequence>MIKKFFSFLLLVGLMLSFSCGGSDDNEREIISSDCQSEFTTNISCDYTEYEDLVFTNAAFIDVGPSDFAGTDGVSHFLRKIILSDGELRIDDEGDILTQDATSLVTFFLYSFGTDDFKTGTYIPWVFVNPTSDSFLSLASDFTSGCVSSQNGLDCDATITLARAIVGVSEENATTKICFDFSFVLDVNNCIQGTFSGELKDLTPN</sequence>
<proteinExistence type="predicted"/>
<keyword evidence="1" id="KW-0732">Signal</keyword>
<name>A0A1H7RJE2_AQUAM</name>
<feature type="signal peptide" evidence="1">
    <location>
        <begin position="1"/>
        <end position="22"/>
    </location>
</feature>
<evidence type="ECO:0000256" key="1">
    <source>
        <dbReference type="SAM" id="SignalP"/>
    </source>
</evidence>
<accession>A0A1H7RJE2</accession>
<organism evidence="2 3">
    <name type="scientific">Aquimarina amphilecti</name>
    <dbReference type="NCBI Taxonomy" id="1038014"/>
    <lineage>
        <taxon>Bacteria</taxon>
        <taxon>Pseudomonadati</taxon>
        <taxon>Bacteroidota</taxon>
        <taxon>Flavobacteriia</taxon>
        <taxon>Flavobacteriales</taxon>
        <taxon>Flavobacteriaceae</taxon>
        <taxon>Aquimarina</taxon>
    </lineage>
</organism>
<dbReference type="Proteomes" id="UP000198521">
    <property type="component" value="Unassembled WGS sequence"/>
</dbReference>
<keyword evidence="3" id="KW-1185">Reference proteome</keyword>